<evidence type="ECO:0000313" key="1">
    <source>
        <dbReference type="EMBL" id="EUJ32863.1"/>
    </source>
</evidence>
<dbReference type="Pfam" id="PF02583">
    <property type="entry name" value="Trns_repr_metal"/>
    <property type="match status" value="1"/>
</dbReference>
<dbReference type="InterPro" id="IPR038390">
    <property type="entry name" value="Metal_Tscrpt_repr_sf"/>
</dbReference>
<name>A0ABP3AZ89_9LIST</name>
<reference evidence="1 2" key="1">
    <citation type="journal article" date="2014" name="Int. J. Syst. Evol. Microbiol.">
        <title>Listeria floridensis sp. nov., Listeria aquatica sp. nov., Listeria cornellensis sp. nov., Listeria riparia sp. nov. and Listeria grandensis sp. nov., from agricultural and natural environments.</title>
        <authorList>
            <person name="den Bakker H.C."/>
            <person name="Warchocki S."/>
            <person name="Wright E.M."/>
            <person name="Allred A.F."/>
            <person name="Ahlstrom C."/>
            <person name="Manuel C.S."/>
            <person name="Stasiewicz M.J."/>
            <person name="Burrell A."/>
            <person name="Roof S."/>
            <person name="Strawn L."/>
            <person name="Fortes E.D."/>
            <person name="Nightingale K.K."/>
            <person name="Kephart D."/>
            <person name="Wiedmann M."/>
        </authorList>
    </citation>
    <scope>NUCLEOTIDE SEQUENCE [LARGE SCALE GENOMIC DNA]</scope>
    <source>
        <strain evidence="1 2">FSL S10-1187</strain>
    </source>
</reference>
<organism evidence="1 2">
    <name type="scientific">Listeria floridensis FSL S10-1187</name>
    <dbReference type="NCBI Taxonomy" id="1265817"/>
    <lineage>
        <taxon>Bacteria</taxon>
        <taxon>Bacillati</taxon>
        <taxon>Bacillota</taxon>
        <taxon>Bacilli</taxon>
        <taxon>Bacillales</taxon>
        <taxon>Listeriaceae</taxon>
        <taxon>Listeria</taxon>
    </lineage>
</organism>
<gene>
    <name evidence="1" type="ORF">MFLO_06229</name>
</gene>
<comment type="caution">
    <text evidence="1">The sequence shown here is derived from an EMBL/GenBank/DDBJ whole genome shotgun (WGS) entry which is preliminary data.</text>
</comment>
<keyword evidence="2" id="KW-1185">Reference proteome</keyword>
<dbReference type="Gene3D" id="1.20.58.1000">
    <property type="entry name" value="Metal-sensitive repressor, helix protomer"/>
    <property type="match status" value="1"/>
</dbReference>
<dbReference type="RefSeq" id="WP_036096897.1">
    <property type="nucleotide sequence ID" value="NZ_AODF01000009.1"/>
</dbReference>
<protein>
    <submittedName>
        <fullName evidence="1">Uncharacterized protein</fullName>
    </submittedName>
</protein>
<dbReference type="Proteomes" id="UP000019249">
    <property type="component" value="Unassembled WGS sequence"/>
</dbReference>
<accession>A0ABP3AZ89</accession>
<evidence type="ECO:0000313" key="2">
    <source>
        <dbReference type="Proteomes" id="UP000019249"/>
    </source>
</evidence>
<sequence>MNQDKQKAIANRMARIEGHVRKVKEMVQNGRDPSEILIQLTAVRKAVEGAEKAVFKEQLLEFSKDEQKTEAERAIDAFLR</sequence>
<dbReference type="InterPro" id="IPR003735">
    <property type="entry name" value="Metal_Tscrpt_repr"/>
</dbReference>
<proteinExistence type="predicted"/>
<dbReference type="EMBL" id="AODF01000009">
    <property type="protein sequence ID" value="EUJ32863.1"/>
    <property type="molecule type" value="Genomic_DNA"/>
</dbReference>
<dbReference type="PANTHER" id="PTHR33677">
    <property type="entry name" value="TRANSCRIPTIONAL REPRESSOR FRMR-RELATED"/>
    <property type="match status" value="1"/>
</dbReference>
<dbReference type="PANTHER" id="PTHR33677:SF5">
    <property type="entry name" value="TRANSCRIPTIONAL REPRESSOR FRMR"/>
    <property type="match status" value="1"/>
</dbReference>